<keyword evidence="3 4" id="KW-0539">Nucleus</keyword>
<evidence type="ECO:0000256" key="3">
    <source>
        <dbReference type="ARBA" id="ARBA00023242"/>
    </source>
</evidence>
<dbReference type="GO" id="GO:0070545">
    <property type="term" value="C:PeBoW complex"/>
    <property type="evidence" value="ECO:0007669"/>
    <property type="project" value="TreeGrafter"/>
</dbReference>
<dbReference type="InterPro" id="IPR010613">
    <property type="entry name" value="PES"/>
</dbReference>
<dbReference type="GO" id="GO:0043021">
    <property type="term" value="F:ribonucleoprotein complex binding"/>
    <property type="evidence" value="ECO:0007669"/>
    <property type="project" value="UniProtKB-UniRule"/>
</dbReference>
<dbReference type="Pfam" id="PF06732">
    <property type="entry name" value="Pescadillo_N"/>
    <property type="match status" value="1"/>
</dbReference>
<dbReference type="GO" id="GO:0005654">
    <property type="term" value="C:nucleoplasm"/>
    <property type="evidence" value="ECO:0007669"/>
    <property type="project" value="UniProtKB-SubCell"/>
</dbReference>
<evidence type="ECO:0000313" key="8">
    <source>
        <dbReference type="WBParaSite" id="EVEC_0000162301-mRNA-1"/>
    </source>
</evidence>
<keyword evidence="7" id="KW-1185">Reference proteome</keyword>
<keyword evidence="1 4" id="KW-0690">Ribosome biogenesis</keyword>
<evidence type="ECO:0000259" key="5">
    <source>
        <dbReference type="PROSITE" id="PS50172"/>
    </source>
</evidence>
<evidence type="ECO:0000313" key="7">
    <source>
        <dbReference type="Proteomes" id="UP000274131"/>
    </source>
</evidence>
<dbReference type="GO" id="GO:0003723">
    <property type="term" value="F:RNA binding"/>
    <property type="evidence" value="ECO:0007669"/>
    <property type="project" value="TreeGrafter"/>
</dbReference>
<dbReference type="PROSITE" id="PS50172">
    <property type="entry name" value="BRCT"/>
    <property type="match status" value="1"/>
</dbReference>
<sequence>MKYESGAASNYITRNRALRKLQLSLKDFRRLCILKGIFPHDPLHKKKVNKGSTENRVYYYVKDINYLASEPIISKFREHKIFIRKLINAKAKKEDYRVERLLSNRPTYELQRVVKERYPKFESALRDLDDALCLCFAFAALPHTRKLSATLIANCRRLTAEFNNFIIESHSLTKVFISIKGIYYQAQVKGEVLTWIVGHDRGVGEITEVNFSILSVFAEFYVALLESVNCHLYRSIGLYYPPKLSYSTNSEMDEDEQEKVYGLATPLAKQDPSDELTLPDLNIESEETNELVEKFKDAEAKKKLFVNCWFWLNRETPKEVLALIIRTCGGMVSWENCPGGLFTETDSRITHQIVDRPLNETNISRCYIQPQWVVDCFNLRRRLPVQKYLPGAVLPPHLSPFTDDTPGQYIPEERIEQLKESGAQNLRMREMMIAKKHRRVYHKIQRGIKRRDREIKALKEKRTKLSTNGV</sequence>
<dbReference type="InterPro" id="IPR001357">
    <property type="entry name" value="BRCT_dom"/>
</dbReference>
<dbReference type="Gene3D" id="3.40.50.10190">
    <property type="entry name" value="BRCT domain"/>
    <property type="match status" value="1"/>
</dbReference>
<evidence type="ECO:0000256" key="4">
    <source>
        <dbReference type="HAMAP-Rule" id="MF_03028"/>
    </source>
</evidence>
<accession>A0A0N4UVY1</accession>
<dbReference type="AlphaFoldDB" id="A0A0N4UVY1"/>
<organism evidence="8">
    <name type="scientific">Enterobius vermicularis</name>
    <name type="common">Human pinworm</name>
    <dbReference type="NCBI Taxonomy" id="51028"/>
    <lineage>
        <taxon>Eukaryota</taxon>
        <taxon>Metazoa</taxon>
        <taxon>Ecdysozoa</taxon>
        <taxon>Nematoda</taxon>
        <taxon>Chromadorea</taxon>
        <taxon>Rhabditida</taxon>
        <taxon>Spirurina</taxon>
        <taxon>Oxyuridomorpha</taxon>
        <taxon>Oxyuroidea</taxon>
        <taxon>Oxyuridae</taxon>
        <taxon>Enterobius</taxon>
    </lineage>
</organism>
<evidence type="ECO:0000313" key="6">
    <source>
        <dbReference type="EMBL" id="VDD86188.1"/>
    </source>
</evidence>
<dbReference type="SUPFAM" id="SSF52113">
    <property type="entry name" value="BRCT domain"/>
    <property type="match status" value="1"/>
</dbReference>
<dbReference type="CDD" id="cd17709">
    <property type="entry name" value="BRCT_pescadillo_like"/>
    <property type="match status" value="1"/>
</dbReference>
<name>A0A0N4UVY1_ENTVE</name>
<dbReference type="WBParaSite" id="EVEC_0000162301-mRNA-1">
    <property type="protein sequence ID" value="EVEC_0000162301-mRNA-1"/>
    <property type="gene ID" value="EVEC_0000162301"/>
</dbReference>
<reference evidence="6 7" key="2">
    <citation type="submission" date="2018-10" db="EMBL/GenBank/DDBJ databases">
        <authorList>
            <consortium name="Pathogen Informatics"/>
        </authorList>
    </citation>
    <scope>NUCLEOTIDE SEQUENCE [LARGE SCALE GENOMIC DNA]</scope>
</reference>
<keyword evidence="2 4" id="KW-0698">rRNA processing</keyword>
<protein>
    <recommendedName>
        <fullName evidence="4">Pescadillo homolog</fullName>
    </recommendedName>
</protein>
<dbReference type="OrthoDB" id="10264910at2759"/>
<comment type="function">
    <text evidence="4">Required for maturation of ribosomal RNAs and formation of the large ribosomal subunit.</text>
</comment>
<dbReference type="InterPro" id="IPR036420">
    <property type="entry name" value="BRCT_dom_sf"/>
</dbReference>
<dbReference type="PANTHER" id="PTHR12221:SF6">
    <property type="entry name" value="PESCADILLO HOMOLOG"/>
    <property type="match status" value="1"/>
</dbReference>
<comment type="similarity">
    <text evidence="4">Belongs to the pescadillo family.</text>
</comment>
<evidence type="ECO:0000256" key="2">
    <source>
        <dbReference type="ARBA" id="ARBA00022552"/>
    </source>
</evidence>
<evidence type="ECO:0000256" key="1">
    <source>
        <dbReference type="ARBA" id="ARBA00022517"/>
    </source>
</evidence>
<comment type="subcellular location">
    <subcellularLocation>
        <location evidence="4">Nucleus</location>
        <location evidence="4">Nucleolus</location>
    </subcellularLocation>
    <subcellularLocation>
        <location evidence="4">Nucleus</location>
        <location evidence="4">Nucleoplasm</location>
    </subcellularLocation>
</comment>
<dbReference type="HAMAP" id="MF_03028">
    <property type="entry name" value="Pescadillo"/>
    <property type="match status" value="1"/>
</dbReference>
<proteinExistence type="inferred from homology"/>
<dbReference type="GO" id="GO:0030687">
    <property type="term" value="C:preribosome, large subunit precursor"/>
    <property type="evidence" value="ECO:0007669"/>
    <property type="project" value="UniProtKB-UniRule"/>
</dbReference>
<dbReference type="EMBL" id="UXUI01007198">
    <property type="protein sequence ID" value="VDD86188.1"/>
    <property type="molecule type" value="Genomic_DNA"/>
</dbReference>
<reference evidence="8" key="1">
    <citation type="submission" date="2017-02" db="UniProtKB">
        <authorList>
            <consortium name="WormBaseParasite"/>
        </authorList>
    </citation>
    <scope>IDENTIFICATION</scope>
</reference>
<dbReference type="Proteomes" id="UP000274131">
    <property type="component" value="Unassembled WGS sequence"/>
</dbReference>
<feature type="domain" description="BRCT" evidence="5">
    <location>
        <begin position="300"/>
        <end position="390"/>
    </location>
</feature>
<gene>
    <name evidence="6" type="ORF">EVEC_LOCUS1331</name>
</gene>
<dbReference type="STRING" id="51028.A0A0N4UVY1"/>
<dbReference type="GO" id="GO:0000466">
    <property type="term" value="P:maturation of 5.8S rRNA from tricistronic rRNA transcript (SSU-rRNA, 5.8S rRNA, LSU-rRNA)"/>
    <property type="evidence" value="ECO:0007669"/>
    <property type="project" value="UniProtKB-UniRule"/>
</dbReference>
<dbReference type="PANTHER" id="PTHR12221">
    <property type="entry name" value="PESCADILLO - RELATED"/>
    <property type="match status" value="1"/>
</dbReference>
<dbReference type="GO" id="GO:0000463">
    <property type="term" value="P:maturation of LSU-rRNA from tricistronic rRNA transcript (SSU-rRNA, 5.8S rRNA, LSU-rRNA)"/>
    <property type="evidence" value="ECO:0007669"/>
    <property type="project" value="UniProtKB-UniRule"/>
</dbReference>